<dbReference type="Proteomes" id="UP000199595">
    <property type="component" value="Unassembled WGS sequence"/>
</dbReference>
<evidence type="ECO:0000313" key="2">
    <source>
        <dbReference type="EMBL" id="SDW31532.1"/>
    </source>
</evidence>
<keyword evidence="1" id="KW-1133">Transmembrane helix</keyword>
<keyword evidence="3" id="KW-1185">Reference proteome</keyword>
<dbReference type="EMBL" id="FNNJ01000001">
    <property type="protein sequence ID" value="SDW31532.1"/>
    <property type="molecule type" value="Genomic_DNA"/>
</dbReference>
<reference evidence="2 3" key="1">
    <citation type="submission" date="2016-10" db="EMBL/GenBank/DDBJ databases">
        <authorList>
            <person name="de Groot N.N."/>
        </authorList>
    </citation>
    <scope>NUCLEOTIDE SEQUENCE [LARGE SCALE GENOMIC DNA]</scope>
    <source>
        <strain evidence="2 3">DSM 24956</strain>
    </source>
</reference>
<keyword evidence="1" id="KW-0812">Transmembrane</keyword>
<dbReference type="RefSeq" id="WP_139170908.1">
    <property type="nucleotide sequence ID" value="NZ_FNNJ01000001.1"/>
</dbReference>
<name>A0A1H2SIX9_9FLAO</name>
<feature type="transmembrane region" description="Helical" evidence="1">
    <location>
        <begin position="136"/>
        <end position="156"/>
    </location>
</feature>
<protein>
    <recommendedName>
        <fullName evidence="4">Transcriptional regulatory protein, C terminal</fullName>
    </recommendedName>
</protein>
<evidence type="ECO:0008006" key="4">
    <source>
        <dbReference type="Google" id="ProtNLM"/>
    </source>
</evidence>
<dbReference type="AlphaFoldDB" id="A0A1H2SIX9"/>
<accession>A0A1H2SIX9</accession>
<sequence>MSNHLNTDKIKEYLQKICSSPEFVKSTRYTQLLKFLTEQALKNIHVKEQTIGMDLFKKNYNPIKDDGKVRVYMFNLRKKLKTYYSEIGKEDTIVFVLKKGSYDIEFTDQKTNLEQNPKTDKKTSVIQQKRNFYKPLSFALASVLAFIFIALAYQLFNTKEIYCWEPFVAKNTTNTVVLADQVIMNKPKEPNGKLYTNFEVNSATDFINFNKKHPEDSLALSNYTFFTKAIPYSLIGLTQFFSEYNTSLTPQNESELKYDVVKRGNIIYLGQPKTMSLSKEIFLKNSNIFECNPNYFTSSKNGKLTTYKPKYGDNIRMEYAMVSYFQLNSGHKALYFASNHDIGVMATVAHFTNLDLLEKFYKKLPSKDSYFNALFKVEGLNRLDTNCELVELEIIE</sequence>
<evidence type="ECO:0000313" key="3">
    <source>
        <dbReference type="Proteomes" id="UP000199595"/>
    </source>
</evidence>
<dbReference type="OrthoDB" id="1295312at2"/>
<gene>
    <name evidence="2" type="ORF">SAMN05444411_101469</name>
</gene>
<dbReference type="STRING" id="762486.SAMN05444411_101469"/>
<keyword evidence="1" id="KW-0472">Membrane</keyword>
<proteinExistence type="predicted"/>
<organism evidence="2 3">
    <name type="scientific">Lutibacter oricola</name>
    <dbReference type="NCBI Taxonomy" id="762486"/>
    <lineage>
        <taxon>Bacteria</taxon>
        <taxon>Pseudomonadati</taxon>
        <taxon>Bacteroidota</taxon>
        <taxon>Flavobacteriia</taxon>
        <taxon>Flavobacteriales</taxon>
        <taxon>Flavobacteriaceae</taxon>
        <taxon>Lutibacter</taxon>
    </lineage>
</organism>
<evidence type="ECO:0000256" key="1">
    <source>
        <dbReference type="SAM" id="Phobius"/>
    </source>
</evidence>